<dbReference type="Proteomes" id="UP000032141">
    <property type="component" value="Chromosome C3"/>
</dbReference>
<accession>A0A0D3BGF1</accession>
<evidence type="ECO:0000313" key="1">
    <source>
        <dbReference type="EnsemblPlants" id="Bo3g113830.1"/>
    </source>
</evidence>
<dbReference type="STRING" id="109376.A0A0D3BGF1"/>
<dbReference type="EnsemblPlants" id="Bo3g113830.1">
    <property type="protein sequence ID" value="Bo3g113830.1"/>
    <property type="gene ID" value="Bo3g113830"/>
</dbReference>
<dbReference type="HOGENOM" id="CLU_2870693_0_0_1"/>
<keyword evidence="2" id="KW-1185">Reference proteome</keyword>
<sequence>MNTGLKVRYQRIKRNLKPPYKKDSEKDSLWMHTTKQQKFLRELDPNRVLSNNMVEKLFPVSNTA</sequence>
<dbReference type="AlphaFoldDB" id="A0A0D3BGF1"/>
<dbReference type="Gramene" id="Bo3g113830.1">
    <property type="protein sequence ID" value="Bo3g113830.1"/>
    <property type="gene ID" value="Bo3g113830"/>
</dbReference>
<name>A0A0D3BGF1_BRAOL</name>
<proteinExistence type="predicted"/>
<protein>
    <submittedName>
        <fullName evidence="1">Uncharacterized protein</fullName>
    </submittedName>
</protein>
<reference evidence="1 2" key="1">
    <citation type="journal article" date="2014" name="Genome Biol.">
        <title>Transcriptome and methylome profiling reveals relics of genome dominance in the mesopolyploid Brassica oleracea.</title>
        <authorList>
            <person name="Parkin I.A."/>
            <person name="Koh C."/>
            <person name="Tang H."/>
            <person name="Robinson S.J."/>
            <person name="Kagale S."/>
            <person name="Clarke W.E."/>
            <person name="Town C.D."/>
            <person name="Nixon J."/>
            <person name="Krishnakumar V."/>
            <person name="Bidwell S.L."/>
            <person name="Denoeud F."/>
            <person name="Belcram H."/>
            <person name="Links M.G."/>
            <person name="Just J."/>
            <person name="Clarke C."/>
            <person name="Bender T."/>
            <person name="Huebert T."/>
            <person name="Mason A.S."/>
            <person name="Pires J.C."/>
            <person name="Barker G."/>
            <person name="Moore J."/>
            <person name="Walley P.G."/>
            <person name="Manoli S."/>
            <person name="Batley J."/>
            <person name="Edwards D."/>
            <person name="Nelson M.N."/>
            <person name="Wang X."/>
            <person name="Paterson A.H."/>
            <person name="King G."/>
            <person name="Bancroft I."/>
            <person name="Chalhoub B."/>
            <person name="Sharpe A.G."/>
        </authorList>
    </citation>
    <scope>NUCLEOTIDE SEQUENCE</scope>
    <source>
        <strain evidence="1 2">cv. TO1000</strain>
    </source>
</reference>
<evidence type="ECO:0000313" key="2">
    <source>
        <dbReference type="Proteomes" id="UP000032141"/>
    </source>
</evidence>
<organism evidence="1 2">
    <name type="scientific">Brassica oleracea var. oleracea</name>
    <dbReference type="NCBI Taxonomy" id="109376"/>
    <lineage>
        <taxon>Eukaryota</taxon>
        <taxon>Viridiplantae</taxon>
        <taxon>Streptophyta</taxon>
        <taxon>Embryophyta</taxon>
        <taxon>Tracheophyta</taxon>
        <taxon>Spermatophyta</taxon>
        <taxon>Magnoliopsida</taxon>
        <taxon>eudicotyledons</taxon>
        <taxon>Gunneridae</taxon>
        <taxon>Pentapetalae</taxon>
        <taxon>rosids</taxon>
        <taxon>malvids</taxon>
        <taxon>Brassicales</taxon>
        <taxon>Brassicaceae</taxon>
        <taxon>Brassiceae</taxon>
        <taxon>Brassica</taxon>
    </lineage>
</organism>
<reference evidence="1" key="2">
    <citation type="submission" date="2015-03" db="UniProtKB">
        <authorList>
            <consortium name="EnsemblPlants"/>
        </authorList>
    </citation>
    <scope>IDENTIFICATION</scope>
</reference>